<feature type="compositionally biased region" description="Basic and acidic residues" evidence="4">
    <location>
        <begin position="205"/>
        <end position="227"/>
    </location>
</feature>
<feature type="transmembrane region" description="Helical" evidence="5">
    <location>
        <begin position="57"/>
        <end position="76"/>
    </location>
</feature>
<evidence type="ECO:0000256" key="4">
    <source>
        <dbReference type="SAM" id="MobiDB-lite"/>
    </source>
</evidence>
<dbReference type="PANTHER" id="PTHR43280:SF29">
    <property type="entry name" value="ARAC-FAMILY TRANSCRIPTIONAL REGULATOR"/>
    <property type="match status" value="1"/>
</dbReference>
<evidence type="ECO:0000259" key="6">
    <source>
        <dbReference type="PROSITE" id="PS01124"/>
    </source>
</evidence>
<feature type="transmembrane region" description="Helical" evidence="5">
    <location>
        <begin position="149"/>
        <end position="172"/>
    </location>
</feature>
<feature type="transmembrane region" description="Helical" evidence="5">
    <location>
        <begin position="178"/>
        <end position="199"/>
    </location>
</feature>
<dbReference type="InterPro" id="IPR009057">
    <property type="entry name" value="Homeodomain-like_sf"/>
</dbReference>
<accession>A0ABW4JU47</accession>
<keyword evidence="1" id="KW-0805">Transcription regulation</keyword>
<dbReference type="Gene3D" id="1.10.10.60">
    <property type="entry name" value="Homeodomain-like"/>
    <property type="match status" value="1"/>
</dbReference>
<keyword evidence="3" id="KW-0804">Transcription</keyword>
<keyword evidence="2" id="KW-0238">DNA-binding</keyword>
<gene>
    <name evidence="7" type="ORF">ACFSC7_04530</name>
</gene>
<dbReference type="PROSITE" id="PS00041">
    <property type="entry name" value="HTH_ARAC_FAMILY_1"/>
    <property type="match status" value="1"/>
</dbReference>
<feature type="transmembrane region" description="Helical" evidence="5">
    <location>
        <begin position="6"/>
        <end position="23"/>
    </location>
</feature>
<dbReference type="InterPro" id="IPR018060">
    <property type="entry name" value="HTH_AraC"/>
</dbReference>
<feature type="transmembrane region" description="Helical" evidence="5">
    <location>
        <begin position="30"/>
        <end position="51"/>
    </location>
</feature>
<dbReference type="RefSeq" id="WP_208998651.1">
    <property type="nucleotide sequence ID" value="NZ_JBHUFA010000001.1"/>
</dbReference>
<evidence type="ECO:0000256" key="2">
    <source>
        <dbReference type="ARBA" id="ARBA00023125"/>
    </source>
</evidence>
<sequence>MLALPIPLISALILTFLGLRAALEGETPKMVLGLIALCAGQSLLISLNQYYGLSVVAPLQPVTAMVIPVLTYLTFLSTAVRPLKVLPDALHALAPLAAAICTLLESELLDVVLVVGFAGYGLLLLSRLQAGADGLPLVRLDNDNRALLLWRWMAIALISSAASDLMITVLFLTGQGWLRPWLVSLYASLFLLLIGLLNLSEVLKGRPTDPEDRMEERSDEHSKDPPGDRPLGAAPPARHDQMSGSEAPQTIPADVAGNDAPIMARVRTLMEQAAPYLDPNLSLRQMARRLSLPEKQLSAAINRATGENVSRFINAHRIEHACGLMRAGMPITSAIYASGFNTKSNFNREFLRVKGCAPSQWLETSDETGAPAEA</sequence>
<reference evidence="8" key="1">
    <citation type="journal article" date="2019" name="Int. J. Syst. Evol. Microbiol.">
        <title>The Global Catalogue of Microorganisms (GCM) 10K type strain sequencing project: providing services to taxonomists for standard genome sequencing and annotation.</title>
        <authorList>
            <consortium name="The Broad Institute Genomics Platform"/>
            <consortium name="The Broad Institute Genome Sequencing Center for Infectious Disease"/>
            <person name="Wu L."/>
            <person name="Ma J."/>
        </authorList>
    </citation>
    <scope>NUCLEOTIDE SEQUENCE [LARGE SCALE GENOMIC DNA]</scope>
    <source>
        <strain evidence="8">JCM 3369</strain>
    </source>
</reference>
<dbReference type="SUPFAM" id="SSF46689">
    <property type="entry name" value="Homeodomain-like"/>
    <property type="match status" value="1"/>
</dbReference>
<comment type="caution">
    <text evidence="7">The sequence shown here is derived from an EMBL/GenBank/DDBJ whole genome shotgun (WGS) entry which is preliminary data.</text>
</comment>
<evidence type="ECO:0000256" key="1">
    <source>
        <dbReference type="ARBA" id="ARBA00023015"/>
    </source>
</evidence>
<feature type="region of interest" description="Disordered" evidence="4">
    <location>
        <begin position="205"/>
        <end position="256"/>
    </location>
</feature>
<evidence type="ECO:0000313" key="7">
    <source>
        <dbReference type="EMBL" id="MFD1694771.1"/>
    </source>
</evidence>
<organism evidence="7 8">
    <name type="scientific">Roseibium aestuarii</name>
    <dbReference type="NCBI Taxonomy" id="2600299"/>
    <lineage>
        <taxon>Bacteria</taxon>
        <taxon>Pseudomonadati</taxon>
        <taxon>Pseudomonadota</taxon>
        <taxon>Alphaproteobacteria</taxon>
        <taxon>Hyphomicrobiales</taxon>
        <taxon>Stappiaceae</taxon>
        <taxon>Roseibium</taxon>
    </lineage>
</organism>
<name>A0ABW4JU47_9HYPH</name>
<evidence type="ECO:0000256" key="5">
    <source>
        <dbReference type="SAM" id="Phobius"/>
    </source>
</evidence>
<feature type="domain" description="HTH araC/xylS-type" evidence="6">
    <location>
        <begin position="264"/>
        <end position="364"/>
    </location>
</feature>
<dbReference type="Proteomes" id="UP001597327">
    <property type="component" value="Unassembled WGS sequence"/>
</dbReference>
<evidence type="ECO:0000256" key="3">
    <source>
        <dbReference type="ARBA" id="ARBA00023163"/>
    </source>
</evidence>
<keyword evidence="5" id="KW-1133">Transmembrane helix</keyword>
<dbReference type="Pfam" id="PF12833">
    <property type="entry name" value="HTH_18"/>
    <property type="match status" value="1"/>
</dbReference>
<feature type="transmembrane region" description="Helical" evidence="5">
    <location>
        <begin position="111"/>
        <end position="128"/>
    </location>
</feature>
<dbReference type="InterPro" id="IPR018062">
    <property type="entry name" value="HTH_AraC-typ_CS"/>
</dbReference>
<dbReference type="PANTHER" id="PTHR43280">
    <property type="entry name" value="ARAC-FAMILY TRANSCRIPTIONAL REGULATOR"/>
    <property type="match status" value="1"/>
</dbReference>
<dbReference type="PROSITE" id="PS01124">
    <property type="entry name" value="HTH_ARAC_FAMILY_2"/>
    <property type="match status" value="1"/>
</dbReference>
<keyword evidence="5" id="KW-0812">Transmembrane</keyword>
<dbReference type="SMART" id="SM00342">
    <property type="entry name" value="HTH_ARAC"/>
    <property type="match status" value="1"/>
</dbReference>
<evidence type="ECO:0000313" key="8">
    <source>
        <dbReference type="Proteomes" id="UP001597327"/>
    </source>
</evidence>
<keyword evidence="5" id="KW-0472">Membrane</keyword>
<keyword evidence="8" id="KW-1185">Reference proteome</keyword>
<protein>
    <submittedName>
        <fullName evidence="7">Helix-turn-helix domain-containing protein</fullName>
    </submittedName>
</protein>
<proteinExistence type="predicted"/>
<dbReference type="EMBL" id="JBHUFA010000001">
    <property type="protein sequence ID" value="MFD1694771.1"/>
    <property type="molecule type" value="Genomic_DNA"/>
</dbReference>